<gene>
    <name evidence="9" type="ORF">JOE69_001627</name>
</gene>
<evidence type="ECO:0000256" key="4">
    <source>
        <dbReference type="ARBA" id="ARBA00022692"/>
    </source>
</evidence>
<dbReference type="PANTHER" id="PTHR30576">
    <property type="entry name" value="COLANIC BIOSYNTHESIS UDP-GLUCOSE LIPID CARRIER TRANSFERASE"/>
    <property type="match status" value="1"/>
</dbReference>
<keyword evidence="10" id="KW-1185">Reference proteome</keyword>
<dbReference type="InterPro" id="IPR003362">
    <property type="entry name" value="Bact_transf"/>
</dbReference>
<dbReference type="NCBIfam" id="TIGR03025">
    <property type="entry name" value="EPS_sugtrans"/>
    <property type="match status" value="1"/>
</dbReference>
<evidence type="ECO:0000256" key="5">
    <source>
        <dbReference type="ARBA" id="ARBA00022989"/>
    </source>
</evidence>
<accession>A0ABU1JAE5</accession>
<evidence type="ECO:0000256" key="1">
    <source>
        <dbReference type="ARBA" id="ARBA00004141"/>
    </source>
</evidence>
<feature type="transmembrane region" description="Helical" evidence="7">
    <location>
        <begin position="84"/>
        <end position="105"/>
    </location>
</feature>
<feature type="transmembrane region" description="Helical" evidence="7">
    <location>
        <begin position="117"/>
        <end position="140"/>
    </location>
</feature>
<name>A0ABU1JAE5_9MICC</name>
<evidence type="ECO:0000313" key="10">
    <source>
        <dbReference type="Proteomes" id="UP001185069"/>
    </source>
</evidence>
<evidence type="ECO:0000256" key="3">
    <source>
        <dbReference type="ARBA" id="ARBA00022679"/>
    </source>
</evidence>
<keyword evidence="5 7" id="KW-1133">Transmembrane helix</keyword>
<evidence type="ECO:0000256" key="7">
    <source>
        <dbReference type="SAM" id="Phobius"/>
    </source>
</evidence>
<protein>
    <submittedName>
        <fullName evidence="9">Exopolysaccharide biosynthesis polyprenyl glycosylphosphotransferase</fullName>
    </submittedName>
</protein>
<proteinExistence type="inferred from homology"/>
<feature type="transmembrane region" description="Helical" evidence="7">
    <location>
        <begin position="57"/>
        <end position="78"/>
    </location>
</feature>
<sequence length="484" mass="53756">MTQVDQRLDQRRIVHRARHNSNPVPATVNVAQPEAEPRPAYSTTRQRQRRLPFIESLVIFDVALVLGATAAAGLIWPVSGSALGPWPTIIAGIVWLGALAGIKGFATERLVKPFPMLSVWAGCAVVACFALIEVLFGSVVGLRQPVVLAIVLTVADVLGRAVIRRFHHPRVISVLPAHRYQIDKSAGRLQHQTLVLTEELQQNPEELVRLVSQRARFSRADVVELPADLAIDQELIDRLSWDLRKQHVSIRLVRWGASVSPARIRTHSQGDKTMVELDAPYPYLPTRMAKRALDIIGSGLLIVVLLPLFAVLGLGIKLTSRGPVFYRQERIGIDGRPFKILKFRSMVPDADAQLQSLLRQQGRSGEPLFKVDDDPRVTRIGILMRRYSLDELPQLFNVFGGSMSLVGPRPQRPAEVALYDQTAKRRLGVLPGMTGMWQVNGRSRLGWDESIALDLYYTHNWSLTQDLSILAKTASAVVRGDGAQ</sequence>
<evidence type="ECO:0000256" key="6">
    <source>
        <dbReference type="ARBA" id="ARBA00023136"/>
    </source>
</evidence>
<keyword evidence="3" id="KW-0808">Transferase</keyword>
<dbReference type="Pfam" id="PF02397">
    <property type="entry name" value="Bac_transf"/>
    <property type="match status" value="1"/>
</dbReference>
<feature type="transmembrane region" description="Helical" evidence="7">
    <location>
        <begin position="146"/>
        <end position="163"/>
    </location>
</feature>
<comment type="caution">
    <text evidence="9">The sequence shown here is derived from an EMBL/GenBank/DDBJ whole genome shotgun (WGS) entry which is preliminary data.</text>
</comment>
<keyword evidence="4 7" id="KW-0812">Transmembrane</keyword>
<reference evidence="9 10" key="1">
    <citation type="submission" date="2023-07" db="EMBL/GenBank/DDBJ databases">
        <title>Sequencing the genomes of 1000 actinobacteria strains.</title>
        <authorList>
            <person name="Klenk H.-P."/>
        </authorList>
    </citation>
    <scope>NUCLEOTIDE SEQUENCE [LARGE SCALE GENOMIC DNA]</scope>
    <source>
        <strain evidence="9 10">DSM 14555</strain>
    </source>
</reference>
<dbReference type="EMBL" id="JAVDQF010000001">
    <property type="protein sequence ID" value="MDR6269389.1"/>
    <property type="molecule type" value="Genomic_DNA"/>
</dbReference>
<dbReference type="PANTHER" id="PTHR30576:SF10">
    <property type="entry name" value="SLL5057 PROTEIN"/>
    <property type="match status" value="1"/>
</dbReference>
<evidence type="ECO:0000259" key="8">
    <source>
        <dbReference type="Pfam" id="PF02397"/>
    </source>
</evidence>
<organism evidence="9 10">
    <name type="scientific">Arthrobacter russicus</name>
    <dbReference type="NCBI Taxonomy" id="172040"/>
    <lineage>
        <taxon>Bacteria</taxon>
        <taxon>Bacillati</taxon>
        <taxon>Actinomycetota</taxon>
        <taxon>Actinomycetes</taxon>
        <taxon>Micrococcales</taxon>
        <taxon>Micrococcaceae</taxon>
        <taxon>Arthrobacter</taxon>
    </lineage>
</organism>
<evidence type="ECO:0000313" key="9">
    <source>
        <dbReference type="EMBL" id="MDR6269389.1"/>
    </source>
</evidence>
<feature type="transmembrane region" description="Helical" evidence="7">
    <location>
        <begin position="295"/>
        <end position="316"/>
    </location>
</feature>
<dbReference type="RefSeq" id="WP_309797676.1">
    <property type="nucleotide sequence ID" value="NZ_BAAAHY010000005.1"/>
</dbReference>
<comment type="similarity">
    <text evidence="2">Belongs to the bacterial sugar transferase family.</text>
</comment>
<feature type="domain" description="Bacterial sugar transferase" evidence="8">
    <location>
        <begin position="290"/>
        <end position="478"/>
    </location>
</feature>
<evidence type="ECO:0000256" key="2">
    <source>
        <dbReference type="ARBA" id="ARBA00006464"/>
    </source>
</evidence>
<dbReference type="InterPro" id="IPR017475">
    <property type="entry name" value="EPS_sugar_tfrase"/>
</dbReference>
<dbReference type="Proteomes" id="UP001185069">
    <property type="component" value="Unassembled WGS sequence"/>
</dbReference>
<keyword evidence="6 7" id="KW-0472">Membrane</keyword>
<comment type="subcellular location">
    <subcellularLocation>
        <location evidence="1">Membrane</location>
        <topology evidence="1">Multi-pass membrane protein</topology>
    </subcellularLocation>
</comment>